<feature type="domain" description="DUF6589" evidence="2">
    <location>
        <begin position="16"/>
        <end position="283"/>
    </location>
</feature>
<name>A0A6S7H1Q0_PARCT</name>
<keyword evidence="4" id="KW-1185">Reference proteome</keyword>
<dbReference type="InterPro" id="IPR046496">
    <property type="entry name" value="DUF6589"/>
</dbReference>
<proteinExistence type="predicted"/>
<dbReference type="Pfam" id="PF20231">
    <property type="entry name" value="DUF6589"/>
    <property type="match status" value="1"/>
</dbReference>
<dbReference type="OrthoDB" id="5988638at2759"/>
<evidence type="ECO:0000259" key="2">
    <source>
        <dbReference type="Pfam" id="PF20231"/>
    </source>
</evidence>
<protein>
    <recommendedName>
        <fullName evidence="2">DUF6589 domain-containing protein</fullName>
    </recommendedName>
</protein>
<organism evidence="3 4">
    <name type="scientific">Paramuricea clavata</name>
    <name type="common">Red gorgonian</name>
    <name type="synonym">Violescent sea-whip</name>
    <dbReference type="NCBI Taxonomy" id="317549"/>
    <lineage>
        <taxon>Eukaryota</taxon>
        <taxon>Metazoa</taxon>
        <taxon>Cnidaria</taxon>
        <taxon>Anthozoa</taxon>
        <taxon>Octocorallia</taxon>
        <taxon>Malacalcyonacea</taxon>
        <taxon>Plexauridae</taxon>
        <taxon>Paramuricea</taxon>
    </lineage>
</organism>
<gene>
    <name evidence="3" type="ORF">PACLA_8A009972</name>
</gene>
<feature type="compositionally biased region" description="Low complexity" evidence="1">
    <location>
        <begin position="120"/>
        <end position="131"/>
    </location>
</feature>
<feature type="region of interest" description="Disordered" evidence="1">
    <location>
        <begin position="117"/>
        <end position="139"/>
    </location>
</feature>
<dbReference type="Proteomes" id="UP001152795">
    <property type="component" value="Unassembled WGS sequence"/>
</dbReference>
<dbReference type="AlphaFoldDB" id="A0A6S7H1Q0"/>
<evidence type="ECO:0000256" key="1">
    <source>
        <dbReference type="SAM" id="MobiDB-lite"/>
    </source>
</evidence>
<evidence type="ECO:0000313" key="4">
    <source>
        <dbReference type="Proteomes" id="UP001152795"/>
    </source>
</evidence>
<accession>A0A6S7H1Q0</accession>
<evidence type="ECO:0000313" key="3">
    <source>
        <dbReference type="EMBL" id="CAB3990580.1"/>
    </source>
</evidence>
<reference evidence="3" key="1">
    <citation type="submission" date="2020-04" db="EMBL/GenBank/DDBJ databases">
        <authorList>
            <person name="Alioto T."/>
            <person name="Alioto T."/>
            <person name="Gomez Garrido J."/>
        </authorList>
    </citation>
    <scope>NUCLEOTIDE SEQUENCE</scope>
    <source>
        <strain evidence="3">A484AB</strain>
    </source>
</reference>
<comment type="caution">
    <text evidence="3">The sequence shown here is derived from an EMBL/GenBank/DDBJ whole genome shotgun (WGS) entry which is preliminary data.</text>
</comment>
<sequence length="309" mass="35774">MNRTGKYNAAKGVEHHYNEYKEFHQREIEAHICASFMEMSGMNNLSDAPNYDIPNTDVPREDRRKWFLELCVQYVNKFLINFEVEPFLQASTDTFPCRIEGCTKMYAHHSMCVNSKHPESQLSQQQGSQQSDTENQTPDEDYLFNYHSSKLSFGLILMEFNDAIKEGDGERLHDLYKFALVLFKAHGKVKYSYAILMYLVQIESFLSEADAHNLKWNRFYNNHGRVGGNIPLDLRMEQLNKIVKTMWRSLGANLNEKSATQLANTIEPMEQILNTIDRECEITDSAGYLSKGKPETDVEIIMILKKDLT</sequence>
<dbReference type="EMBL" id="CACRXK020001683">
    <property type="protein sequence ID" value="CAB3990580.1"/>
    <property type="molecule type" value="Genomic_DNA"/>
</dbReference>